<comment type="caution">
    <text evidence="12">The sequence shown here is derived from an EMBL/GenBank/DDBJ whole genome shotgun (WGS) entry which is preliminary data.</text>
</comment>
<evidence type="ECO:0000256" key="6">
    <source>
        <dbReference type="ARBA" id="ARBA00022500"/>
    </source>
</evidence>
<protein>
    <recommendedName>
        <fullName evidence="3">Flagellar FliJ protein</fullName>
    </recommendedName>
</protein>
<evidence type="ECO:0000256" key="1">
    <source>
        <dbReference type="ARBA" id="ARBA00004413"/>
    </source>
</evidence>
<dbReference type="InterPro" id="IPR012823">
    <property type="entry name" value="Flagell_FliJ"/>
</dbReference>
<dbReference type="GO" id="GO:0009288">
    <property type="term" value="C:bacterial-type flagellum"/>
    <property type="evidence" value="ECO:0007669"/>
    <property type="project" value="InterPro"/>
</dbReference>
<reference evidence="12 13" key="1">
    <citation type="submission" date="2018-11" db="EMBL/GenBank/DDBJ databases">
        <title>Genomic Encyclopedia of Type Strains, Phase IV (KMG-IV): sequencing the most valuable type-strain genomes for metagenomic binning, comparative biology and taxonomic classification.</title>
        <authorList>
            <person name="Goeker M."/>
        </authorList>
    </citation>
    <scope>NUCLEOTIDE SEQUENCE [LARGE SCALE GENOMIC DNA]</scope>
    <source>
        <strain evidence="12 13">DSM 102936</strain>
    </source>
</reference>
<dbReference type="OrthoDB" id="1727315at2"/>
<dbReference type="GO" id="GO:0005886">
    <property type="term" value="C:plasma membrane"/>
    <property type="evidence" value="ECO:0007669"/>
    <property type="project" value="UniProtKB-SubCell"/>
</dbReference>
<evidence type="ECO:0000313" key="12">
    <source>
        <dbReference type="EMBL" id="RPF42920.1"/>
    </source>
</evidence>
<keyword evidence="13" id="KW-1185">Reference proteome</keyword>
<dbReference type="AlphaFoldDB" id="A0A3N5AGF7"/>
<organism evidence="12 13">
    <name type="scientific">Thermodesulfitimonas autotrophica</name>
    <dbReference type="NCBI Taxonomy" id="1894989"/>
    <lineage>
        <taxon>Bacteria</taxon>
        <taxon>Bacillati</taxon>
        <taxon>Bacillota</taxon>
        <taxon>Clostridia</taxon>
        <taxon>Thermoanaerobacterales</taxon>
        <taxon>Thermoanaerobacteraceae</taxon>
        <taxon>Thermodesulfitimonas</taxon>
    </lineage>
</organism>
<sequence>MGRFNFRLEPVLKYRAVKEERYIQTLAEAQRRLEEKETAYKSCAAEYQASLEGSGRTLAELQQWAVYRQLLRERLKAEAAKLKEAIAQVDECRAAVLSARQERLTVEKVKERRYAAFLAEEGYKERRQYDELSQLAFQNREKSHT</sequence>
<dbReference type="Proteomes" id="UP000282654">
    <property type="component" value="Unassembled WGS sequence"/>
</dbReference>
<comment type="similarity">
    <text evidence="2">Belongs to the FliJ family.</text>
</comment>
<dbReference type="RefSeq" id="WP_123931638.1">
    <property type="nucleotide sequence ID" value="NZ_RKRE01000003.1"/>
</dbReference>
<feature type="coiled-coil region" evidence="11">
    <location>
        <begin position="19"/>
        <end position="102"/>
    </location>
</feature>
<dbReference type="GO" id="GO:0015031">
    <property type="term" value="P:protein transport"/>
    <property type="evidence" value="ECO:0007669"/>
    <property type="project" value="UniProtKB-KW"/>
</dbReference>
<evidence type="ECO:0000256" key="9">
    <source>
        <dbReference type="ARBA" id="ARBA00023136"/>
    </source>
</evidence>
<keyword evidence="9" id="KW-0472">Membrane</keyword>
<keyword evidence="12" id="KW-0966">Cell projection</keyword>
<evidence type="ECO:0000256" key="2">
    <source>
        <dbReference type="ARBA" id="ARBA00010004"/>
    </source>
</evidence>
<evidence type="ECO:0000256" key="5">
    <source>
        <dbReference type="ARBA" id="ARBA00022475"/>
    </source>
</evidence>
<keyword evidence="12" id="KW-0282">Flagellum</keyword>
<comment type="subcellular location">
    <subcellularLocation>
        <location evidence="1">Cell membrane</location>
        <topology evidence="1">Peripheral membrane protein</topology>
        <orientation evidence="1">Cytoplasmic side</orientation>
    </subcellularLocation>
</comment>
<evidence type="ECO:0000256" key="8">
    <source>
        <dbReference type="ARBA" id="ARBA00022927"/>
    </source>
</evidence>
<evidence type="ECO:0000256" key="10">
    <source>
        <dbReference type="ARBA" id="ARBA00023225"/>
    </source>
</evidence>
<dbReference type="GO" id="GO:0044781">
    <property type="term" value="P:bacterial-type flagellum organization"/>
    <property type="evidence" value="ECO:0007669"/>
    <property type="project" value="UniProtKB-KW"/>
</dbReference>
<dbReference type="InterPro" id="IPR053716">
    <property type="entry name" value="Flag_assembly_chemotaxis_eff"/>
</dbReference>
<keyword evidence="8" id="KW-0653">Protein transport</keyword>
<dbReference type="EMBL" id="RKRE01000003">
    <property type="protein sequence ID" value="RPF42920.1"/>
    <property type="molecule type" value="Genomic_DNA"/>
</dbReference>
<accession>A0A3N5AGF7</accession>
<keyword evidence="4" id="KW-0813">Transport</keyword>
<dbReference type="Pfam" id="PF02050">
    <property type="entry name" value="FliJ"/>
    <property type="match status" value="1"/>
</dbReference>
<evidence type="ECO:0000256" key="3">
    <source>
        <dbReference type="ARBA" id="ARBA00020392"/>
    </source>
</evidence>
<gene>
    <name evidence="12" type="ORF">EDD75_2035</name>
</gene>
<proteinExistence type="inferred from homology"/>
<keyword evidence="6" id="KW-0145">Chemotaxis</keyword>
<dbReference type="GO" id="GO:0071973">
    <property type="term" value="P:bacterial-type flagellum-dependent cell motility"/>
    <property type="evidence" value="ECO:0007669"/>
    <property type="project" value="InterPro"/>
</dbReference>
<dbReference type="Gene3D" id="1.10.287.1700">
    <property type="match status" value="1"/>
</dbReference>
<keyword evidence="5" id="KW-1003">Cell membrane</keyword>
<evidence type="ECO:0000256" key="7">
    <source>
        <dbReference type="ARBA" id="ARBA00022795"/>
    </source>
</evidence>
<evidence type="ECO:0000256" key="11">
    <source>
        <dbReference type="SAM" id="Coils"/>
    </source>
</evidence>
<evidence type="ECO:0000313" key="13">
    <source>
        <dbReference type="Proteomes" id="UP000282654"/>
    </source>
</evidence>
<dbReference type="NCBIfam" id="TIGR02473">
    <property type="entry name" value="flagell_FliJ"/>
    <property type="match status" value="1"/>
</dbReference>
<dbReference type="GO" id="GO:0006935">
    <property type="term" value="P:chemotaxis"/>
    <property type="evidence" value="ECO:0007669"/>
    <property type="project" value="UniProtKB-KW"/>
</dbReference>
<evidence type="ECO:0000256" key="4">
    <source>
        <dbReference type="ARBA" id="ARBA00022448"/>
    </source>
</evidence>
<keyword evidence="12" id="KW-0969">Cilium</keyword>
<name>A0A3N5AGF7_9THEO</name>
<keyword evidence="7" id="KW-1005">Bacterial flagellum biogenesis</keyword>
<keyword evidence="10" id="KW-1006">Bacterial flagellum protein export</keyword>
<keyword evidence="11" id="KW-0175">Coiled coil</keyword>